<gene>
    <name evidence="2" type="ORF">GALL_382000</name>
</gene>
<dbReference type="PROSITE" id="PS51186">
    <property type="entry name" value="GNAT"/>
    <property type="match status" value="1"/>
</dbReference>
<dbReference type="InterPro" id="IPR016181">
    <property type="entry name" value="Acyl_CoA_acyltransferase"/>
</dbReference>
<proteinExistence type="predicted"/>
<organism evidence="2">
    <name type="scientific">mine drainage metagenome</name>
    <dbReference type="NCBI Taxonomy" id="410659"/>
    <lineage>
        <taxon>unclassified sequences</taxon>
        <taxon>metagenomes</taxon>
        <taxon>ecological metagenomes</taxon>
    </lineage>
</organism>
<name>A0A1J5QRD2_9ZZZZ</name>
<evidence type="ECO:0000259" key="1">
    <source>
        <dbReference type="PROSITE" id="PS51186"/>
    </source>
</evidence>
<dbReference type="SUPFAM" id="SSF55729">
    <property type="entry name" value="Acyl-CoA N-acyltransferases (Nat)"/>
    <property type="match status" value="1"/>
</dbReference>
<dbReference type="GO" id="GO:0016747">
    <property type="term" value="F:acyltransferase activity, transferring groups other than amino-acyl groups"/>
    <property type="evidence" value="ECO:0007669"/>
    <property type="project" value="InterPro"/>
</dbReference>
<dbReference type="EMBL" id="MLJW01001116">
    <property type="protein sequence ID" value="OIQ80051.1"/>
    <property type="molecule type" value="Genomic_DNA"/>
</dbReference>
<dbReference type="Gene3D" id="3.40.630.30">
    <property type="match status" value="1"/>
</dbReference>
<dbReference type="Pfam" id="PF00583">
    <property type="entry name" value="Acetyltransf_1"/>
    <property type="match status" value="1"/>
</dbReference>
<dbReference type="CDD" id="cd04301">
    <property type="entry name" value="NAT_SF"/>
    <property type="match status" value="1"/>
</dbReference>
<dbReference type="AlphaFoldDB" id="A0A1J5QRD2"/>
<accession>A0A1J5QRD2</accession>
<sequence length="217" mass="23647">MQHKPALIENGADAPAAEAAEREWWPDFAPSARLVPIRPLGAGERDALRAHFVALEAADRYLRFGYAASDEQVLAYVDGIDFTRDEIYGVFNRKLELIAAAHLAVAADGRAEFGVSVLPSARGKGIGTRLFERAAMHARNRGIECMTMQCLTQNAPMVRIARRAGMQVHVCGGETEGVLRVPHGSLLSHLDEWLADATGEIDFAIKLGRHRTPPTPA</sequence>
<evidence type="ECO:0000313" key="2">
    <source>
        <dbReference type="EMBL" id="OIQ80051.1"/>
    </source>
</evidence>
<dbReference type="InterPro" id="IPR000182">
    <property type="entry name" value="GNAT_dom"/>
</dbReference>
<comment type="caution">
    <text evidence="2">The sequence shown here is derived from an EMBL/GenBank/DDBJ whole genome shotgun (WGS) entry which is preliminary data.</text>
</comment>
<feature type="domain" description="N-acetyltransferase" evidence="1">
    <location>
        <begin position="35"/>
        <end position="197"/>
    </location>
</feature>
<keyword evidence="2" id="KW-0808">Transferase</keyword>
<reference evidence="2" key="1">
    <citation type="submission" date="2016-10" db="EMBL/GenBank/DDBJ databases">
        <title>Sequence of Gallionella enrichment culture.</title>
        <authorList>
            <person name="Poehlein A."/>
            <person name="Muehling M."/>
            <person name="Daniel R."/>
        </authorList>
    </citation>
    <scope>NUCLEOTIDE SEQUENCE</scope>
</reference>
<protein>
    <submittedName>
        <fullName evidence="2">Acetyltransferase (GNAT) family protein</fullName>
    </submittedName>
</protein>